<dbReference type="Pfam" id="PF00126">
    <property type="entry name" value="HTH_1"/>
    <property type="match status" value="1"/>
</dbReference>
<dbReference type="Pfam" id="PF03466">
    <property type="entry name" value="LysR_substrate"/>
    <property type="match status" value="1"/>
</dbReference>
<dbReference type="PROSITE" id="PS50931">
    <property type="entry name" value="HTH_LYSR"/>
    <property type="match status" value="1"/>
</dbReference>
<dbReference type="AlphaFoldDB" id="A0A172WCW8"/>
<evidence type="ECO:0000256" key="3">
    <source>
        <dbReference type="ARBA" id="ARBA00023125"/>
    </source>
</evidence>
<keyword evidence="4" id="KW-0804">Transcription</keyword>
<dbReference type="InterPro" id="IPR000847">
    <property type="entry name" value="LysR_HTH_N"/>
</dbReference>
<protein>
    <submittedName>
        <fullName evidence="7">LysR family transcriptional regulator</fullName>
    </submittedName>
    <submittedName>
        <fullName evidence="6">Putative LysR-family transcriptional regulator</fullName>
    </submittedName>
</protein>
<proteinExistence type="inferred from homology"/>
<feature type="domain" description="HTH lysR-type" evidence="5">
    <location>
        <begin position="4"/>
        <end position="61"/>
    </location>
</feature>
<comment type="similarity">
    <text evidence="1">Belongs to the LysR transcriptional regulatory family.</text>
</comment>
<dbReference type="EMBL" id="KX026659">
    <property type="protein sequence ID" value="ANF16817.1"/>
    <property type="molecule type" value="Genomic_DNA"/>
</dbReference>
<dbReference type="SUPFAM" id="SSF53850">
    <property type="entry name" value="Periplasmic binding protein-like II"/>
    <property type="match status" value="1"/>
</dbReference>
<evidence type="ECO:0000256" key="4">
    <source>
        <dbReference type="ARBA" id="ARBA00023163"/>
    </source>
</evidence>
<keyword evidence="2" id="KW-0805">Transcription regulation</keyword>
<evidence type="ECO:0000313" key="7">
    <source>
        <dbReference type="EMBL" id="MRL38708.1"/>
    </source>
</evidence>
<name>A0A172WCW8_KLEPN</name>
<dbReference type="GO" id="GO:0000976">
    <property type="term" value="F:transcription cis-regulatory region binding"/>
    <property type="evidence" value="ECO:0007669"/>
    <property type="project" value="TreeGrafter"/>
</dbReference>
<gene>
    <name evidence="7" type="ORF">GJJ18_25295</name>
    <name evidence="6" type="ORF">kp05372</name>
</gene>
<keyword evidence="3" id="KW-0238">DNA-binding</keyword>
<dbReference type="Gene3D" id="3.40.190.290">
    <property type="match status" value="1"/>
</dbReference>
<dbReference type="SUPFAM" id="SSF46785">
    <property type="entry name" value="Winged helix' DNA-binding domain"/>
    <property type="match status" value="1"/>
</dbReference>
<evidence type="ECO:0000256" key="2">
    <source>
        <dbReference type="ARBA" id="ARBA00023015"/>
    </source>
</evidence>
<dbReference type="EMBL" id="WJWF01000042">
    <property type="protein sequence ID" value="MRL38708.1"/>
    <property type="molecule type" value="Genomic_DNA"/>
</dbReference>
<evidence type="ECO:0000256" key="1">
    <source>
        <dbReference type="ARBA" id="ARBA00009437"/>
    </source>
</evidence>
<dbReference type="InterPro" id="IPR036390">
    <property type="entry name" value="WH_DNA-bd_sf"/>
</dbReference>
<evidence type="ECO:0000259" key="5">
    <source>
        <dbReference type="PROSITE" id="PS50931"/>
    </source>
</evidence>
<accession>A0A172WCW8</accession>
<dbReference type="PANTHER" id="PTHR30126:SF91">
    <property type="entry name" value="LYSR FAMILY TRANSCRIPTIONAL REGULATOR"/>
    <property type="match status" value="1"/>
</dbReference>
<dbReference type="InterPro" id="IPR005119">
    <property type="entry name" value="LysR_subst-bd"/>
</dbReference>
<dbReference type="FunFam" id="1.10.10.10:FF:000001">
    <property type="entry name" value="LysR family transcriptional regulator"/>
    <property type="match status" value="1"/>
</dbReference>
<reference evidence="7" key="2">
    <citation type="submission" date="2019-10" db="EMBL/GenBank/DDBJ databases">
        <title>Molecular typing, antibiotic resistance determination and virulence profiling for 36 multidrug-resistant clinical Klebsiella pneumoniae isolates using second- and third-generation sequencing.</title>
        <authorList>
            <person name="Shelenkov A."/>
            <person name="Mikhaylova Y."/>
            <person name="Yanushevich Y."/>
            <person name="Samoilov A."/>
            <person name="Petrova L."/>
            <person name="Fomina V."/>
            <person name="Gusarov V."/>
            <person name="Zamyatin M."/>
            <person name="Shagin D."/>
        </authorList>
    </citation>
    <scope>NUCLEOTIDE SEQUENCE [LARGE SCALE GENOMIC DNA]</scope>
    <source>
        <strain evidence="7">CriePir115</strain>
    </source>
</reference>
<dbReference type="RefSeq" id="WP_060876767.1">
    <property type="nucleotide sequence ID" value="NZ_CP144948.1"/>
</dbReference>
<dbReference type="PANTHER" id="PTHR30126">
    <property type="entry name" value="HTH-TYPE TRANSCRIPTIONAL REGULATOR"/>
    <property type="match status" value="1"/>
</dbReference>
<dbReference type="GO" id="GO:0003700">
    <property type="term" value="F:DNA-binding transcription factor activity"/>
    <property type="evidence" value="ECO:0007669"/>
    <property type="project" value="InterPro"/>
</dbReference>
<organism evidence="6">
    <name type="scientific">Klebsiella pneumoniae</name>
    <dbReference type="NCBI Taxonomy" id="573"/>
    <lineage>
        <taxon>Bacteria</taxon>
        <taxon>Pseudomonadati</taxon>
        <taxon>Pseudomonadota</taxon>
        <taxon>Gammaproteobacteria</taxon>
        <taxon>Enterobacterales</taxon>
        <taxon>Enterobacteriaceae</taxon>
        <taxon>Klebsiella/Raoultella group</taxon>
        <taxon>Klebsiella</taxon>
        <taxon>Klebsiella pneumoniae complex</taxon>
    </lineage>
</organism>
<dbReference type="Gene3D" id="1.10.10.10">
    <property type="entry name" value="Winged helix-like DNA-binding domain superfamily/Winged helix DNA-binding domain"/>
    <property type="match status" value="1"/>
</dbReference>
<dbReference type="InterPro" id="IPR036388">
    <property type="entry name" value="WH-like_DNA-bd_sf"/>
</dbReference>
<sequence>MNGISFNRLKYFFEAVRLKSVRAAADYLNLAPSAISRQISQLEHELNSQLVERHRRGIKPTEAGERVLQYYQLHLAEQDLLFDSLQALRGVQAGSITLAIGEGYIESISGILSDFTVRYPNIRINIEICGSNDVMRLIVEDEANIGILFNPSLELKLRSHLAFTHPLCVVTNPGHPLTRQPQPIEIQSLLEHRPALTRVSHGIRQIVTRVEEDTGINLEPAVVCNNLLLLKNYAIDGGVSLLPDFMVKDEVRAGKLVAIPLHHRLFAHTETHIITRLGRQHSTGVNKLLQKIISTIFQERRS</sequence>
<reference evidence="6" key="1">
    <citation type="submission" date="2016-04" db="EMBL/GenBank/DDBJ databases">
        <title>Isolation and identification of bacteria in forest musk deer from Sichuan Institute of Musk Deer Breeding.</title>
        <authorList>
            <person name="Zhao W."/>
            <person name="Luo Y."/>
            <person name="Cheng J.G."/>
            <person name="Zhou X."/>
            <person name="Tian Q."/>
            <person name="Wang W.Y."/>
        </authorList>
    </citation>
    <scope>NUCLEOTIDE SEQUENCE</scope>
    <source>
        <strain evidence="6">GPKP</strain>
    </source>
</reference>
<evidence type="ECO:0000313" key="6">
    <source>
        <dbReference type="EMBL" id="ANF16817.1"/>
    </source>
</evidence>